<name>A0AAD6G434_9EURO</name>
<keyword evidence="5 6" id="KW-0349">Heme</keyword>
<dbReference type="InterPro" id="IPR050121">
    <property type="entry name" value="Cytochrome_P450_monoxygenase"/>
</dbReference>
<dbReference type="GO" id="GO:0020037">
    <property type="term" value="F:heme binding"/>
    <property type="evidence" value="ECO:0007669"/>
    <property type="project" value="InterPro"/>
</dbReference>
<dbReference type="PANTHER" id="PTHR24305:SF190">
    <property type="entry name" value="P450, PUTATIVE (EUROFUNG)-RELATED"/>
    <property type="match status" value="1"/>
</dbReference>
<dbReference type="GeneID" id="81599299"/>
<keyword evidence="7" id="KW-0812">Transmembrane</keyword>
<dbReference type="InterPro" id="IPR017972">
    <property type="entry name" value="Cyt_P450_CS"/>
</dbReference>
<protein>
    <submittedName>
        <fullName evidence="8">Cytochrome P450</fullName>
    </submittedName>
</protein>
<dbReference type="RefSeq" id="XP_056767674.1">
    <property type="nucleotide sequence ID" value="XM_056909056.1"/>
</dbReference>
<reference evidence="8" key="1">
    <citation type="submission" date="2022-12" db="EMBL/GenBank/DDBJ databases">
        <authorList>
            <person name="Petersen C."/>
        </authorList>
    </citation>
    <scope>NUCLEOTIDE SEQUENCE</scope>
    <source>
        <strain evidence="8">IBT 16125</strain>
    </source>
</reference>
<evidence type="ECO:0000256" key="1">
    <source>
        <dbReference type="ARBA" id="ARBA00001971"/>
    </source>
</evidence>
<evidence type="ECO:0000256" key="7">
    <source>
        <dbReference type="SAM" id="Phobius"/>
    </source>
</evidence>
<evidence type="ECO:0000256" key="4">
    <source>
        <dbReference type="ARBA" id="ARBA00023004"/>
    </source>
</evidence>
<feature type="transmembrane region" description="Helical" evidence="7">
    <location>
        <begin position="12"/>
        <end position="32"/>
    </location>
</feature>
<dbReference type="SUPFAM" id="SSF48264">
    <property type="entry name" value="Cytochrome P450"/>
    <property type="match status" value="1"/>
</dbReference>
<dbReference type="InterPro" id="IPR002401">
    <property type="entry name" value="Cyt_P450_E_grp-I"/>
</dbReference>
<dbReference type="Proteomes" id="UP001213681">
    <property type="component" value="Unassembled WGS sequence"/>
</dbReference>
<reference evidence="8" key="2">
    <citation type="journal article" date="2023" name="IMA Fungus">
        <title>Comparative genomic study of the Penicillium genus elucidates a diverse pangenome and 15 lateral gene transfer events.</title>
        <authorList>
            <person name="Petersen C."/>
            <person name="Sorensen T."/>
            <person name="Nielsen M.R."/>
            <person name="Sondergaard T.E."/>
            <person name="Sorensen J.L."/>
            <person name="Fitzpatrick D.A."/>
            <person name="Frisvad J.C."/>
            <person name="Nielsen K.L."/>
        </authorList>
    </citation>
    <scope>NUCLEOTIDE SEQUENCE</scope>
    <source>
        <strain evidence="8">IBT 16125</strain>
    </source>
</reference>
<dbReference type="Gene3D" id="1.10.630.10">
    <property type="entry name" value="Cytochrome P450"/>
    <property type="match status" value="1"/>
</dbReference>
<keyword evidence="3 6" id="KW-0560">Oxidoreductase</keyword>
<gene>
    <name evidence="8" type="ORF">N7458_005674</name>
</gene>
<keyword evidence="6" id="KW-0503">Monooxygenase</keyword>
<dbReference type="AlphaFoldDB" id="A0AAD6G434"/>
<comment type="caution">
    <text evidence="8">The sequence shown here is derived from an EMBL/GenBank/DDBJ whole genome shotgun (WGS) entry which is preliminary data.</text>
</comment>
<dbReference type="GO" id="GO:0004497">
    <property type="term" value="F:monooxygenase activity"/>
    <property type="evidence" value="ECO:0007669"/>
    <property type="project" value="UniProtKB-KW"/>
</dbReference>
<dbReference type="PROSITE" id="PS00086">
    <property type="entry name" value="CYTOCHROME_P450"/>
    <property type="match status" value="1"/>
</dbReference>
<dbReference type="EMBL" id="JAPVEA010000005">
    <property type="protein sequence ID" value="KAJ5454718.1"/>
    <property type="molecule type" value="Genomic_DNA"/>
</dbReference>
<keyword evidence="2 5" id="KW-0479">Metal-binding</keyword>
<proteinExistence type="inferred from homology"/>
<dbReference type="PRINTS" id="PR00385">
    <property type="entry name" value="P450"/>
</dbReference>
<keyword evidence="7" id="KW-1133">Transmembrane helix</keyword>
<comment type="cofactor">
    <cofactor evidence="1 5">
        <name>heme</name>
        <dbReference type="ChEBI" id="CHEBI:30413"/>
    </cofactor>
</comment>
<dbReference type="Pfam" id="PF00067">
    <property type="entry name" value="p450"/>
    <property type="match status" value="1"/>
</dbReference>
<dbReference type="InterPro" id="IPR036396">
    <property type="entry name" value="Cyt_P450_sf"/>
</dbReference>
<dbReference type="PRINTS" id="PR00463">
    <property type="entry name" value="EP450I"/>
</dbReference>
<evidence type="ECO:0000256" key="6">
    <source>
        <dbReference type="RuleBase" id="RU000461"/>
    </source>
</evidence>
<organism evidence="8 9">
    <name type="scientific">Penicillium daleae</name>
    <dbReference type="NCBI Taxonomy" id="63821"/>
    <lineage>
        <taxon>Eukaryota</taxon>
        <taxon>Fungi</taxon>
        <taxon>Dikarya</taxon>
        <taxon>Ascomycota</taxon>
        <taxon>Pezizomycotina</taxon>
        <taxon>Eurotiomycetes</taxon>
        <taxon>Eurotiomycetidae</taxon>
        <taxon>Eurotiales</taxon>
        <taxon>Aspergillaceae</taxon>
        <taxon>Penicillium</taxon>
    </lineage>
</organism>
<feature type="binding site" description="axial binding residue" evidence="5">
    <location>
        <position position="450"/>
    </location>
    <ligand>
        <name>heme</name>
        <dbReference type="ChEBI" id="CHEBI:30413"/>
    </ligand>
    <ligandPart>
        <name>Fe</name>
        <dbReference type="ChEBI" id="CHEBI:18248"/>
    </ligandPart>
</feature>
<accession>A0AAD6G434</accession>
<keyword evidence="4 5" id="KW-0408">Iron</keyword>
<evidence type="ECO:0000256" key="2">
    <source>
        <dbReference type="ARBA" id="ARBA00022723"/>
    </source>
</evidence>
<keyword evidence="9" id="KW-1185">Reference proteome</keyword>
<dbReference type="PANTHER" id="PTHR24305">
    <property type="entry name" value="CYTOCHROME P450"/>
    <property type="match status" value="1"/>
</dbReference>
<dbReference type="InterPro" id="IPR001128">
    <property type="entry name" value="Cyt_P450"/>
</dbReference>
<evidence type="ECO:0000256" key="3">
    <source>
        <dbReference type="ARBA" id="ARBA00023002"/>
    </source>
</evidence>
<dbReference type="GO" id="GO:0016705">
    <property type="term" value="F:oxidoreductase activity, acting on paired donors, with incorporation or reduction of molecular oxygen"/>
    <property type="evidence" value="ECO:0007669"/>
    <property type="project" value="InterPro"/>
</dbReference>
<evidence type="ECO:0000256" key="5">
    <source>
        <dbReference type="PIRSR" id="PIRSR602401-1"/>
    </source>
</evidence>
<keyword evidence="7" id="KW-0472">Membrane</keyword>
<dbReference type="GO" id="GO:0043386">
    <property type="term" value="P:mycotoxin biosynthetic process"/>
    <property type="evidence" value="ECO:0007669"/>
    <property type="project" value="UniProtKB-ARBA"/>
</dbReference>
<dbReference type="GO" id="GO:0005506">
    <property type="term" value="F:iron ion binding"/>
    <property type="evidence" value="ECO:0007669"/>
    <property type="project" value="InterPro"/>
</dbReference>
<sequence>MATLRFYDANKTATLAILAIVSFSVFCIAKIIRHHRDPLRNIPGPFWARYTRLWYLIEMLHCHSRDTIAKLHQEHGPVIRIGPNQFSISDMEVAREVYGPRTSFEKANIHHKQSDFYVSFTNPGGKTLVSMRNNKDHRDLRRKFQYSFSFSQVVKMEYLIDQSLEILFKKLIQLADLGERCDLLHWLKLWSMDNSSLLIFGESFGCVEKDADVNGLLQLTRASTFYASVVGIISEWHKILWNYVPSYIMSEKEVRSFAEKQIAEKEAAKDSTRGACFLDTWFQQKEADRMNKTEVRIGIGGALGGTELTPSFMCQAMYHVYREPAVLQRLRDEIDPKVVRSDTSSHSILPHEAIQGMPYLQAVLKEIMRLWPVAGVTFPRVVPDGGAILAGYQFRAGQVIGINYWAASRNPEYFGADAAEFRPERWLIDPDEAKKASYYSIPFSLGSRECIGKHLATLMVLKALALVFYSFDINYLPEDLELWNDHVAKVQDFRGLVKRRQR</sequence>
<comment type="similarity">
    <text evidence="6">Belongs to the cytochrome P450 family.</text>
</comment>
<evidence type="ECO:0000313" key="9">
    <source>
        <dbReference type="Proteomes" id="UP001213681"/>
    </source>
</evidence>
<evidence type="ECO:0000313" key="8">
    <source>
        <dbReference type="EMBL" id="KAJ5454718.1"/>
    </source>
</evidence>